<dbReference type="Proteomes" id="UP000003676">
    <property type="component" value="Unassembled WGS sequence"/>
</dbReference>
<comment type="caution">
    <text evidence="1">The sequence shown here is derived from an EMBL/GenBank/DDBJ whole genome shotgun (WGS) entry which is preliminary data.</text>
</comment>
<gene>
    <name evidence="1" type="ORF">DESPIG_00344</name>
</gene>
<organism evidence="1 2">
    <name type="scientific">Desulfovibrio piger ATCC 29098</name>
    <dbReference type="NCBI Taxonomy" id="411464"/>
    <lineage>
        <taxon>Bacteria</taxon>
        <taxon>Pseudomonadati</taxon>
        <taxon>Thermodesulfobacteriota</taxon>
        <taxon>Desulfovibrionia</taxon>
        <taxon>Desulfovibrionales</taxon>
        <taxon>Desulfovibrionaceae</taxon>
        <taxon>Desulfovibrio</taxon>
    </lineage>
</organism>
<proteinExistence type="predicted"/>
<sequence length="68" mass="7791">MVPYVLQKKGKNSRRAAPDGGNGRLVPDLRTLLKDMAGKGIFIRWRPRGRFHPLRCICPMLLELICLF</sequence>
<accession>B6WQM0</accession>
<evidence type="ECO:0000313" key="1">
    <source>
        <dbReference type="EMBL" id="EEB34694.1"/>
    </source>
</evidence>
<protein>
    <submittedName>
        <fullName evidence="1">Uncharacterized protein</fullName>
    </submittedName>
</protein>
<dbReference type="EMBL" id="ABXU01000015">
    <property type="protein sequence ID" value="EEB34694.1"/>
    <property type="molecule type" value="Genomic_DNA"/>
</dbReference>
<evidence type="ECO:0000313" key="2">
    <source>
        <dbReference type="Proteomes" id="UP000003676"/>
    </source>
</evidence>
<reference evidence="1 2" key="1">
    <citation type="submission" date="2008-10" db="EMBL/GenBank/DDBJ databases">
        <title>Draft genome sequence of Desulvovibrio piger (ATCC 29098).</title>
        <authorList>
            <person name="Sudarsanam P."/>
            <person name="Ley R."/>
            <person name="Guruge J."/>
            <person name="Turnbaugh P.J."/>
            <person name="Mahowald M."/>
            <person name="Liep D."/>
            <person name="Gordon J."/>
        </authorList>
    </citation>
    <scope>NUCLEOTIDE SEQUENCE [LARGE SCALE GENOMIC DNA]</scope>
    <source>
        <strain evidence="1 2">ATCC 29098</strain>
    </source>
</reference>
<reference evidence="1 2" key="2">
    <citation type="submission" date="2008-10" db="EMBL/GenBank/DDBJ databases">
        <authorList>
            <person name="Fulton L."/>
            <person name="Clifton S."/>
            <person name="Fulton B."/>
            <person name="Xu J."/>
            <person name="Minx P."/>
            <person name="Pepin K.H."/>
            <person name="Johnson M."/>
            <person name="Bhonagiri V."/>
            <person name="Nash W.E."/>
            <person name="Mardis E.R."/>
            <person name="Wilson R.K."/>
        </authorList>
    </citation>
    <scope>NUCLEOTIDE SEQUENCE [LARGE SCALE GENOMIC DNA]</scope>
    <source>
        <strain evidence="1 2">ATCC 29098</strain>
    </source>
</reference>
<dbReference type="HOGENOM" id="CLU_2787094_0_0_7"/>
<dbReference type="AlphaFoldDB" id="B6WQM0"/>
<name>B6WQM0_9BACT</name>